<dbReference type="AlphaFoldDB" id="A0A9D1IZG4"/>
<protein>
    <submittedName>
        <fullName evidence="1">DUF3788 domain-containing protein</fullName>
    </submittedName>
</protein>
<dbReference type="InterPro" id="IPR024265">
    <property type="entry name" value="DUF3788"/>
</dbReference>
<comment type="caution">
    <text evidence="1">The sequence shown here is derived from an EMBL/GenBank/DDBJ whole genome shotgun (WGS) entry which is preliminary data.</text>
</comment>
<accession>A0A9D1IZG4</accession>
<organism evidence="1 2">
    <name type="scientific">Candidatus Scatomorpha intestinigallinarum</name>
    <dbReference type="NCBI Taxonomy" id="2840923"/>
    <lineage>
        <taxon>Bacteria</taxon>
        <taxon>Bacillati</taxon>
        <taxon>Bacillota</taxon>
        <taxon>Clostridia</taxon>
        <taxon>Eubacteriales</taxon>
        <taxon>Candidatus Scatomorpha</taxon>
    </lineage>
</organism>
<reference evidence="1" key="2">
    <citation type="journal article" date="2021" name="PeerJ">
        <title>Extensive microbial diversity within the chicken gut microbiome revealed by metagenomics and culture.</title>
        <authorList>
            <person name="Gilroy R."/>
            <person name="Ravi A."/>
            <person name="Getino M."/>
            <person name="Pursley I."/>
            <person name="Horton D.L."/>
            <person name="Alikhan N.F."/>
            <person name="Baker D."/>
            <person name="Gharbi K."/>
            <person name="Hall N."/>
            <person name="Watson M."/>
            <person name="Adriaenssens E.M."/>
            <person name="Foster-Nyarko E."/>
            <person name="Jarju S."/>
            <person name="Secka A."/>
            <person name="Antonio M."/>
            <person name="Oren A."/>
            <person name="Chaudhuri R.R."/>
            <person name="La Ragione R."/>
            <person name="Hildebrand F."/>
            <person name="Pallen M.J."/>
        </authorList>
    </citation>
    <scope>NUCLEOTIDE SEQUENCE</scope>
    <source>
        <strain evidence="1">ChiGjej3B3-7149</strain>
    </source>
</reference>
<dbReference type="Proteomes" id="UP000824238">
    <property type="component" value="Unassembled WGS sequence"/>
</dbReference>
<name>A0A9D1IZG4_9FIRM</name>
<reference evidence="1" key="1">
    <citation type="submission" date="2020-10" db="EMBL/GenBank/DDBJ databases">
        <authorList>
            <person name="Gilroy R."/>
        </authorList>
    </citation>
    <scope>NUCLEOTIDE SEQUENCE</scope>
    <source>
        <strain evidence="1">ChiGjej3B3-7149</strain>
    </source>
</reference>
<evidence type="ECO:0000313" key="1">
    <source>
        <dbReference type="EMBL" id="HIR55118.1"/>
    </source>
</evidence>
<dbReference type="EMBL" id="DVHH01000148">
    <property type="protein sequence ID" value="HIR55118.1"/>
    <property type="molecule type" value="Genomic_DNA"/>
</dbReference>
<evidence type="ECO:0000313" key="2">
    <source>
        <dbReference type="Proteomes" id="UP000824238"/>
    </source>
</evidence>
<gene>
    <name evidence="1" type="ORF">IAD36_05955</name>
</gene>
<sequence length="137" mass="16368">MLDSIPTPEQLAELVGKELYEVWHRLCALIDEKYDMERVWAAGGKAWTYEYKYRRGGKTLCALYARSDCVGFMVIFGKDERQRFEADRDSYSVEIQRLYDEARTYHDGKWLMFEPKDTSMFVDFMRLLGIKRRPNRK</sequence>
<dbReference type="Pfam" id="PF12663">
    <property type="entry name" value="DUF3788"/>
    <property type="match status" value="1"/>
</dbReference>
<proteinExistence type="predicted"/>